<organism evidence="2 3">
    <name type="scientific">Haematococcus lacustris</name>
    <name type="common">Green alga</name>
    <name type="synonym">Haematococcus pluvialis</name>
    <dbReference type="NCBI Taxonomy" id="44745"/>
    <lineage>
        <taxon>Eukaryota</taxon>
        <taxon>Viridiplantae</taxon>
        <taxon>Chlorophyta</taxon>
        <taxon>core chlorophytes</taxon>
        <taxon>Chlorophyceae</taxon>
        <taxon>CS clade</taxon>
        <taxon>Chlamydomonadales</taxon>
        <taxon>Haematococcaceae</taxon>
        <taxon>Haematococcus</taxon>
    </lineage>
</organism>
<name>A0A699ZSA4_HAELA</name>
<sequence>LGCVSGCCSAVQLALRCHRAAGTHLVEHTEPKECHHGQHRHHTHLPCVPEEATGGRATLPHHKPTVASDTN</sequence>
<accession>A0A699ZSA4</accession>
<evidence type="ECO:0000256" key="1">
    <source>
        <dbReference type="SAM" id="MobiDB-lite"/>
    </source>
</evidence>
<dbReference type="AlphaFoldDB" id="A0A699ZSA4"/>
<dbReference type="Proteomes" id="UP000485058">
    <property type="component" value="Unassembled WGS sequence"/>
</dbReference>
<gene>
    <name evidence="2" type="ORF">HaLaN_20101</name>
</gene>
<dbReference type="EMBL" id="BLLF01002079">
    <property type="protein sequence ID" value="GFH22609.1"/>
    <property type="molecule type" value="Genomic_DNA"/>
</dbReference>
<evidence type="ECO:0000313" key="2">
    <source>
        <dbReference type="EMBL" id="GFH22609.1"/>
    </source>
</evidence>
<feature type="region of interest" description="Disordered" evidence="1">
    <location>
        <begin position="32"/>
        <end position="71"/>
    </location>
</feature>
<keyword evidence="3" id="KW-1185">Reference proteome</keyword>
<evidence type="ECO:0000313" key="3">
    <source>
        <dbReference type="Proteomes" id="UP000485058"/>
    </source>
</evidence>
<feature type="non-terminal residue" evidence="2">
    <location>
        <position position="1"/>
    </location>
</feature>
<proteinExistence type="predicted"/>
<protein>
    <submittedName>
        <fullName evidence="2">Uncharacterized protein</fullName>
    </submittedName>
</protein>
<reference evidence="2 3" key="1">
    <citation type="submission" date="2020-02" db="EMBL/GenBank/DDBJ databases">
        <title>Draft genome sequence of Haematococcus lacustris strain NIES-144.</title>
        <authorList>
            <person name="Morimoto D."/>
            <person name="Nakagawa S."/>
            <person name="Yoshida T."/>
            <person name="Sawayama S."/>
        </authorList>
    </citation>
    <scope>NUCLEOTIDE SEQUENCE [LARGE SCALE GENOMIC DNA]</scope>
    <source>
        <strain evidence="2 3">NIES-144</strain>
    </source>
</reference>
<comment type="caution">
    <text evidence="2">The sequence shown here is derived from an EMBL/GenBank/DDBJ whole genome shotgun (WGS) entry which is preliminary data.</text>
</comment>
<feature type="non-terminal residue" evidence="2">
    <location>
        <position position="71"/>
    </location>
</feature>